<protein>
    <submittedName>
        <fullName evidence="2">Efflux RND transporter permease subunit</fullName>
    </submittedName>
</protein>
<feature type="transmembrane region" description="Helical" evidence="1">
    <location>
        <begin position="473"/>
        <end position="493"/>
    </location>
</feature>
<proteinExistence type="predicted"/>
<dbReference type="SUPFAM" id="SSF82866">
    <property type="entry name" value="Multidrug efflux transporter AcrB transmembrane domain"/>
    <property type="match status" value="2"/>
</dbReference>
<feature type="transmembrane region" description="Helical" evidence="1">
    <location>
        <begin position="62"/>
        <end position="89"/>
    </location>
</feature>
<dbReference type="Gene3D" id="3.30.2090.10">
    <property type="entry name" value="Multidrug efflux transporter AcrB TolC docking domain, DN and DC subdomains"/>
    <property type="match status" value="1"/>
</dbReference>
<name>A0ABU6CZP7_9GAMM</name>
<feature type="transmembrane region" description="Helical" evidence="1">
    <location>
        <begin position="118"/>
        <end position="138"/>
    </location>
</feature>
<feature type="transmembrane region" description="Helical" evidence="1">
    <location>
        <begin position="443"/>
        <end position="466"/>
    </location>
</feature>
<dbReference type="Pfam" id="PF00873">
    <property type="entry name" value="ACR_tran"/>
    <property type="match status" value="1"/>
</dbReference>
<evidence type="ECO:0000256" key="1">
    <source>
        <dbReference type="SAM" id="Phobius"/>
    </source>
</evidence>
<evidence type="ECO:0000313" key="3">
    <source>
        <dbReference type="Proteomes" id="UP001308005"/>
    </source>
</evidence>
<dbReference type="InterPro" id="IPR027463">
    <property type="entry name" value="AcrB_DN_DC_subdom"/>
</dbReference>
<feature type="transmembrane region" description="Helical" evidence="1">
    <location>
        <begin position="30"/>
        <end position="50"/>
    </location>
</feature>
<evidence type="ECO:0000313" key="2">
    <source>
        <dbReference type="EMBL" id="MEB4592318.1"/>
    </source>
</evidence>
<feature type="transmembrane region" description="Helical" evidence="1">
    <location>
        <begin position="575"/>
        <end position="603"/>
    </location>
</feature>
<dbReference type="InterPro" id="IPR001036">
    <property type="entry name" value="Acrflvin-R"/>
</dbReference>
<feature type="transmembrane region" description="Helical" evidence="1">
    <location>
        <begin position="505"/>
        <end position="527"/>
    </location>
</feature>
<dbReference type="PANTHER" id="PTHR32063">
    <property type="match status" value="1"/>
</dbReference>
<dbReference type="Gene3D" id="3.30.70.1430">
    <property type="entry name" value="Multidrug efflux transporter AcrB pore domain"/>
    <property type="match status" value="1"/>
</dbReference>
<feature type="non-terminal residue" evidence="2">
    <location>
        <position position="1"/>
    </location>
</feature>
<sequence length="621" mass="66214">DAIVEVENIERHLRMGKTPYQAAMEAADEIGLAVIATTFTLIAVFLPTAFMGGIVGKFFEPFGITAAVAVFFSLVVARLLTPMMAAYLLKAPKRIHAEDGPIMSRYLRAVQWCLKHRLITLASALALFVASLAIVPLLPTGFLPPDDNTLTAVKLELAPGSSLDDAQRSAEQARHILQGIPEITRVFSTVGYDAGDGGPFGMGMGVDARKATLSIVIKHRKQRHRSQSAIETDIRDRLQNLPGARVTVGLGGEKMQIVLSSEDSASLQRAASAVVRDLRTLPGLGNINSSASLQRPEIQITPDFARAADAGVTAQALSSTIQMATSGDFAAQLPKLNLPQRQLPIRVRLDKSFREDLAQIQQLNIPGNNGMVSLASVADIHMGGGPAQIARFDRRQNVTLEVELNGRSLGEVMASADQLPSLQHLPAGVSRQNVGDAETMGELFGSFGTAMLIGVMCIYIVLVLLFHDFLQPLTILAALPLSVGGALLALLVTGNSFSMPSVIGLLMLMGIVTKNSILLVDYAMLGLHEHGLGRFEALVDACHKRARPIVMTSIAMGAGMLPTALGLGADPSFRAPMAIVLIGGLIASTFLSLLVVPVVFTLVDDGLKKFKGVFTRRAQTS</sequence>
<keyword evidence="3" id="KW-1185">Reference proteome</keyword>
<dbReference type="EMBL" id="JAYMYJ010000129">
    <property type="protein sequence ID" value="MEB4592318.1"/>
    <property type="molecule type" value="Genomic_DNA"/>
</dbReference>
<dbReference type="Gene3D" id="1.20.1640.10">
    <property type="entry name" value="Multidrug efflux transporter AcrB transmembrane domain"/>
    <property type="match status" value="2"/>
</dbReference>
<dbReference type="RefSeq" id="WP_324696535.1">
    <property type="nucleotide sequence ID" value="NZ_JAYMYJ010000129.1"/>
</dbReference>
<dbReference type="PRINTS" id="PR00702">
    <property type="entry name" value="ACRIFLAVINRP"/>
</dbReference>
<dbReference type="SUPFAM" id="SSF82693">
    <property type="entry name" value="Multidrug efflux transporter AcrB pore domain, PN1, PN2, PC1 and PC2 subdomains"/>
    <property type="match status" value="1"/>
</dbReference>
<comment type="caution">
    <text evidence="2">The sequence shown here is derived from an EMBL/GenBank/DDBJ whole genome shotgun (WGS) entry which is preliminary data.</text>
</comment>
<keyword evidence="1" id="KW-0812">Transmembrane</keyword>
<accession>A0ABU6CZP7</accession>
<gene>
    <name evidence="2" type="ORF">VSS37_15125</name>
</gene>
<dbReference type="Gene3D" id="3.30.70.1440">
    <property type="entry name" value="Multidrug efflux transporter AcrB pore domain"/>
    <property type="match status" value="1"/>
</dbReference>
<dbReference type="SUPFAM" id="SSF82714">
    <property type="entry name" value="Multidrug efflux transporter AcrB TolC docking domain, DN and DC subdomains"/>
    <property type="match status" value="1"/>
</dbReference>
<feature type="transmembrane region" description="Helical" evidence="1">
    <location>
        <begin position="548"/>
        <end position="569"/>
    </location>
</feature>
<keyword evidence="1" id="KW-1133">Transmembrane helix</keyword>
<dbReference type="PANTHER" id="PTHR32063:SF77">
    <property type="entry name" value="ACR FAMILY TRANSPORT PROTEIN"/>
    <property type="match status" value="1"/>
</dbReference>
<reference evidence="3" key="1">
    <citation type="submission" date="2023-07" db="EMBL/GenBank/DDBJ databases">
        <title>The carbon used by Thiothrix.</title>
        <authorList>
            <person name="Chen L."/>
        </authorList>
    </citation>
    <scope>NUCLEOTIDE SEQUENCE [LARGE SCALE GENOMIC DNA]</scope>
</reference>
<dbReference type="Proteomes" id="UP001308005">
    <property type="component" value="Unassembled WGS sequence"/>
</dbReference>
<organism evidence="2 3">
    <name type="scientific">Candidatus Thiothrix phosphatis</name>
    <dbReference type="NCBI Taxonomy" id="3112415"/>
    <lineage>
        <taxon>Bacteria</taxon>
        <taxon>Pseudomonadati</taxon>
        <taxon>Pseudomonadota</taxon>
        <taxon>Gammaproteobacteria</taxon>
        <taxon>Thiotrichales</taxon>
        <taxon>Thiotrichaceae</taxon>
        <taxon>Thiothrix</taxon>
    </lineage>
</organism>
<keyword evidence="1" id="KW-0472">Membrane</keyword>